<feature type="signal peptide" evidence="2">
    <location>
        <begin position="1"/>
        <end position="21"/>
    </location>
</feature>
<feature type="region of interest" description="Disordered" evidence="1">
    <location>
        <begin position="328"/>
        <end position="356"/>
    </location>
</feature>
<sequence length="356" mass="36343">MVHINTLSVATIALHTASAVALPQPILGPVLDPVLDLLGLGDKGDEHKYSTLTLTSSIQGVFPTQHQAPPTGTDAAAQPTDAAFPSGLPSGFLSKRKVDGVWDPTGFVGPTATGSLPVPTGGFFPGFKQGDIGTQKHDEEHHKGDKKKHSGSKKKHGDKKKHKKPQGLAQPAGTGSLPAPTGSLPGGASDGGLEGVQKRQFGGVRHGDFQPHWAGSPAQNDSPAPTGTGAALPTGTGGLAHGKPALVAQGDDDDKKPSDSKDKKEKKKPKSSKKKGGKKHKKPQGVAALTGTGGVPVPTGGFSSGGSLDSAAHSVQNRQFGVARQHGFQPHWAGSHEGDFPVPTGTSPPFPTGTGH</sequence>
<dbReference type="Proteomes" id="UP001056384">
    <property type="component" value="Chromosome 8"/>
</dbReference>
<evidence type="ECO:0000313" key="3">
    <source>
        <dbReference type="EMBL" id="USW56475.1"/>
    </source>
</evidence>
<feature type="region of interest" description="Disordered" evidence="1">
    <location>
        <begin position="109"/>
        <end position="310"/>
    </location>
</feature>
<protein>
    <submittedName>
        <fullName evidence="3">Uncharacterized protein</fullName>
    </submittedName>
</protein>
<evidence type="ECO:0000256" key="1">
    <source>
        <dbReference type="SAM" id="MobiDB-lite"/>
    </source>
</evidence>
<gene>
    <name evidence="3" type="ORF">Slin15195_G097940</name>
</gene>
<feature type="compositionally biased region" description="Low complexity" evidence="1">
    <location>
        <begin position="295"/>
        <end position="307"/>
    </location>
</feature>
<feature type="compositionally biased region" description="Basic and acidic residues" evidence="1">
    <location>
        <begin position="134"/>
        <end position="143"/>
    </location>
</feature>
<keyword evidence="4" id="KW-1185">Reference proteome</keyword>
<feature type="compositionally biased region" description="Gly residues" evidence="1">
    <location>
        <begin position="184"/>
        <end position="194"/>
    </location>
</feature>
<evidence type="ECO:0000256" key="2">
    <source>
        <dbReference type="SAM" id="SignalP"/>
    </source>
</evidence>
<feature type="compositionally biased region" description="Basic residues" evidence="1">
    <location>
        <begin position="144"/>
        <end position="165"/>
    </location>
</feature>
<organism evidence="3 4">
    <name type="scientific">Septoria linicola</name>
    <dbReference type="NCBI Taxonomy" id="215465"/>
    <lineage>
        <taxon>Eukaryota</taxon>
        <taxon>Fungi</taxon>
        <taxon>Dikarya</taxon>
        <taxon>Ascomycota</taxon>
        <taxon>Pezizomycotina</taxon>
        <taxon>Dothideomycetes</taxon>
        <taxon>Dothideomycetidae</taxon>
        <taxon>Mycosphaerellales</taxon>
        <taxon>Mycosphaerellaceae</taxon>
        <taxon>Septoria</taxon>
    </lineage>
</organism>
<feature type="compositionally biased region" description="Basic residues" evidence="1">
    <location>
        <begin position="264"/>
        <end position="283"/>
    </location>
</feature>
<reference evidence="3" key="1">
    <citation type="submission" date="2022-06" db="EMBL/GenBank/DDBJ databases">
        <title>Complete genome sequences of two strains of the flax pathogen Septoria linicola.</title>
        <authorList>
            <person name="Lapalu N."/>
            <person name="Simon A."/>
            <person name="Demenou B."/>
            <person name="Paumier D."/>
            <person name="Guillot M.-P."/>
            <person name="Gout L."/>
            <person name="Valade R."/>
        </authorList>
    </citation>
    <scope>NUCLEOTIDE SEQUENCE</scope>
    <source>
        <strain evidence="3">SE15195</strain>
    </source>
</reference>
<feature type="compositionally biased region" description="Low complexity" evidence="1">
    <location>
        <begin position="223"/>
        <end position="234"/>
    </location>
</feature>
<feature type="chain" id="PRO_5040248143" evidence="2">
    <location>
        <begin position="22"/>
        <end position="356"/>
    </location>
</feature>
<keyword evidence="2" id="KW-0732">Signal</keyword>
<feature type="region of interest" description="Disordered" evidence="1">
    <location>
        <begin position="66"/>
        <end position="88"/>
    </location>
</feature>
<dbReference type="EMBL" id="CP099425">
    <property type="protein sequence ID" value="USW56475.1"/>
    <property type="molecule type" value="Genomic_DNA"/>
</dbReference>
<dbReference type="AlphaFoldDB" id="A0A9Q9EMW8"/>
<feature type="compositionally biased region" description="Pro residues" evidence="1">
    <location>
        <begin position="346"/>
        <end position="356"/>
    </location>
</feature>
<feature type="compositionally biased region" description="Basic and acidic residues" evidence="1">
    <location>
        <begin position="253"/>
        <end position="263"/>
    </location>
</feature>
<proteinExistence type="predicted"/>
<name>A0A9Q9EMW8_9PEZI</name>
<accession>A0A9Q9EMW8</accession>
<evidence type="ECO:0000313" key="4">
    <source>
        <dbReference type="Proteomes" id="UP001056384"/>
    </source>
</evidence>